<comment type="caution">
    <text evidence="4">The sequence shown here is derived from an EMBL/GenBank/DDBJ whole genome shotgun (WGS) entry which is preliminary data.</text>
</comment>
<reference evidence="4" key="1">
    <citation type="journal article" date="2021" name="Microorganisms">
        <title>Phylogenomic Reconstruction and Metabolic Potential of the Genus Aminobacter.</title>
        <authorList>
            <person name="Artuso I."/>
            <person name="Turrini P."/>
            <person name="Pirolo M."/>
            <person name="Lugli G.A."/>
            <person name="Ventura M."/>
            <person name="Visca P."/>
        </authorList>
    </citation>
    <scope>NUCLEOTIDE SEQUENCE</scope>
    <source>
        <strain evidence="4">LMG 26462</strain>
    </source>
</reference>
<evidence type="ECO:0000313" key="5">
    <source>
        <dbReference type="Proteomes" id="UP001138921"/>
    </source>
</evidence>
<dbReference type="AlphaFoldDB" id="A0A9X1A9F1"/>
<evidence type="ECO:0000256" key="2">
    <source>
        <dbReference type="SAM" id="SignalP"/>
    </source>
</evidence>
<name>A0A9X1A9F1_9HYPH</name>
<evidence type="ECO:0000256" key="1">
    <source>
        <dbReference type="SAM" id="MobiDB-lite"/>
    </source>
</evidence>
<dbReference type="Pfam" id="PF13519">
    <property type="entry name" value="VWA_2"/>
    <property type="match status" value="1"/>
</dbReference>
<feature type="region of interest" description="Disordered" evidence="1">
    <location>
        <begin position="529"/>
        <end position="552"/>
    </location>
</feature>
<dbReference type="SMART" id="SM00327">
    <property type="entry name" value="VWA"/>
    <property type="match status" value="1"/>
</dbReference>
<gene>
    <name evidence="4" type="ORF">J1C56_08685</name>
</gene>
<sequence length="552" mass="57791">MKAFTRGILASVLMLSGLATANAADRTIIVLDASGSMWGQIDGKPKLEIAREALRSVLTTIPADTELGLMAYGHREKGSCSDIELIVPPASGSASAITAAADSMKFLGKTPLSAAVKQAAEDLKYTEEKATVILITDGLETCNADPCALGKELDQSGVDFTAHVVGFGLTAEEGRQVACLAENTGGKYTQATDAKGLEDALVQTVAAPAPAPAPEPARAPEPAKPEFNFIPELTLAEGGAPLKDAGNAWEIYKANADGAKGERLTTEYNNYKGSLEAGTYVIRATLGEAAVEQPLNVEPGQAYKPLFVLNAGTLIVRPRPSEGADIVDGAAVVLDFPGGDHRATYYGQAKVVLPAGETKLKVTIGQGEANETIQLAAGQTIEKDVIVGVGHAVVNALYAAGGEKVDASGLDVRVFKAKKKIDGSREQMTHAFGPDSKFDLPAGDYVAVVKMDQAEAEQPFNVRVGERGNVTAILDAGVLAISAPGAKTIRVFAAKKDIQGNRKEFGYEYKDTHQTTLPAGDYVVEADREANGGKKEGTATVHAGERSELTIQ</sequence>
<feature type="signal peptide" evidence="2">
    <location>
        <begin position="1"/>
        <end position="23"/>
    </location>
</feature>
<dbReference type="Proteomes" id="UP001138921">
    <property type="component" value="Unassembled WGS sequence"/>
</dbReference>
<evidence type="ECO:0000259" key="3">
    <source>
        <dbReference type="PROSITE" id="PS50234"/>
    </source>
</evidence>
<dbReference type="SUPFAM" id="SSF53300">
    <property type="entry name" value="vWA-like"/>
    <property type="match status" value="1"/>
</dbReference>
<dbReference type="PROSITE" id="PS50234">
    <property type="entry name" value="VWFA"/>
    <property type="match status" value="1"/>
</dbReference>
<keyword evidence="5" id="KW-1185">Reference proteome</keyword>
<accession>A0A9X1A9F1</accession>
<dbReference type="PANTHER" id="PTHR10579:SF43">
    <property type="entry name" value="ZINC FINGER (C3HC4-TYPE RING FINGER) FAMILY PROTEIN"/>
    <property type="match status" value="1"/>
</dbReference>
<dbReference type="InterPro" id="IPR051266">
    <property type="entry name" value="CLCR"/>
</dbReference>
<keyword evidence="2" id="KW-0732">Signal</keyword>
<organism evidence="4 5">
    <name type="scientific">Aminobacter anthyllidis</name>
    <dbReference type="NCBI Taxonomy" id="1035067"/>
    <lineage>
        <taxon>Bacteria</taxon>
        <taxon>Pseudomonadati</taxon>
        <taxon>Pseudomonadota</taxon>
        <taxon>Alphaproteobacteria</taxon>
        <taxon>Hyphomicrobiales</taxon>
        <taxon>Phyllobacteriaceae</taxon>
        <taxon>Aminobacter</taxon>
    </lineage>
</organism>
<dbReference type="InterPro" id="IPR036465">
    <property type="entry name" value="vWFA_dom_sf"/>
</dbReference>
<reference evidence="4" key="2">
    <citation type="submission" date="2021-03" db="EMBL/GenBank/DDBJ databases">
        <authorList>
            <person name="Artuso I."/>
            <person name="Turrini P."/>
            <person name="Pirolo M."/>
            <person name="Lugli G.A."/>
            <person name="Ventura M."/>
            <person name="Visca P."/>
        </authorList>
    </citation>
    <scope>NUCLEOTIDE SEQUENCE</scope>
    <source>
        <strain evidence="4">LMG 26462</strain>
    </source>
</reference>
<dbReference type="PANTHER" id="PTHR10579">
    <property type="entry name" value="CALCIUM-ACTIVATED CHLORIDE CHANNEL REGULATOR"/>
    <property type="match status" value="1"/>
</dbReference>
<evidence type="ECO:0000313" key="4">
    <source>
        <dbReference type="EMBL" id="MBT1155667.1"/>
    </source>
</evidence>
<feature type="domain" description="VWFA" evidence="3">
    <location>
        <begin position="26"/>
        <end position="205"/>
    </location>
</feature>
<protein>
    <submittedName>
        <fullName evidence="4">VWA domain-containing protein</fullName>
    </submittedName>
</protein>
<dbReference type="InterPro" id="IPR002035">
    <property type="entry name" value="VWF_A"/>
</dbReference>
<feature type="chain" id="PRO_5040723219" evidence="2">
    <location>
        <begin position="24"/>
        <end position="552"/>
    </location>
</feature>
<dbReference type="Gene3D" id="3.40.50.410">
    <property type="entry name" value="von Willebrand factor, type A domain"/>
    <property type="match status" value="1"/>
</dbReference>
<dbReference type="RefSeq" id="WP_214387919.1">
    <property type="nucleotide sequence ID" value="NZ_JAFLWW010000002.1"/>
</dbReference>
<dbReference type="EMBL" id="JAFLWW010000002">
    <property type="protein sequence ID" value="MBT1155667.1"/>
    <property type="molecule type" value="Genomic_DNA"/>
</dbReference>
<proteinExistence type="predicted"/>